<evidence type="ECO:0000256" key="3">
    <source>
        <dbReference type="SAM" id="SignalP"/>
    </source>
</evidence>
<dbReference type="PANTHER" id="PTHR43649:SF33">
    <property type="entry name" value="POLYGALACTURONAN_RHAMNOGALACTURONAN-BINDING PROTEIN YTCQ"/>
    <property type="match status" value="1"/>
</dbReference>
<dbReference type="EMBL" id="JAVDSB010000001">
    <property type="protein sequence ID" value="MDR6549176.1"/>
    <property type="molecule type" value="Genomic_DNA"/>
</dbReference>
<name>A0ABU1NNW0_9BACL</name>
<keyword evidence="5" id="KW-1185">Reference proteome</keyword>
<dbReference type="Proteomes" id="UP001267290">
    <property type="component" value="Unassembled WGS sequence"/>
</dbReference>
<dbReference type="PANTHER" id="PTHR43649">
    <property type="entry name" value="ARABINOSE-BINDING PROTEIN-RELATED"/>
    <property type="match status" value="1"/>
</dbReference>
<dbReference type="RefSeq" id="WP_310222944.1">
    <property type="nucleotide sequence ID" value="NZ_JAVDSB010000001.1"/>
</dbReference>
<dbReference type="SUPFAM" id="SSF53850">
    <property type="entry name" value="Periplasmic binding protein-like II"/>
    <property type="match status" value="1"/>
</dbReference>
<feature type="chain" id="PRO_5045291463" evidence="3">
    <location>
        <begin position="21"/>
        <end position="536"/>
    </location>
</feature>
<accession>A0ABU1NNW0</accession>
<feature type="region of interest" description="Disordered" evidence="2">
    <location>
        <begin position="23"/>
        <end position="45"/>
    </location>
</feature>
<dbReference type="Gene3D" id="3.40.190.10">
    <property type="entry name" value="Periplasmic binding protein-like II"/>
    <property type="match status" value="2"/>
</dbReference>
<evidence type="ECO:0000256" key="1">
    <source>
        <dbReference type="ARBA" id="ARBA00022729"/>
    </source>
</evidence>
<dbReference type="InterPro" id="IPR050490">
    <property type="entry name" value="Bact_solute-bd_prot1"/>
</dbReference>
<proteinExistence type="predicted"/>
<feature type="signal peptide" evidence="3">
    <location>
        <begin position="1"/>
        <end position="20"/>
    </location>
</feature>
<dbReference type="PROSITE" id="PS51257">
    <property type="entry name" value="PROKAR_LIPOPROTEIN"/>
    <property type="match status" value="1"/>
</dbReference>
<evidence type="ECO:0000256" key="2">
    <source>
        <dbReference type="SAM" id="MobiDB-lite"/>
    </source>
</evidence>
<evidence type="ECO:0000313" key="5">
    <source>
        <dbReference type="Proteomes" id="UP001267290"/>
    </source>
</evidence>
<comment type="caution">
    <text evidence="4">The sequence shown here is derived from an EMBL/GenBank/DDBJ whole genome shotgun (WGS) entry which is preliminary data.</text>
</comment>
<gene>
    <name evidence="4" type="ORF">J2736_000359</name>
</gene>
<organism evidence="4 5">
    <name type="scientific">Paenibacillus qinlingensis</name>
    <dbReference type="NCBI Taxonomy" id="1837343"/>
    <lineage>
        <taxon>Bacteria</taxon>
        <taxon>Bacillati</taxon>
        <taxon>Bacillota</taxon>
        <taxon>Bacilli</taxon>
        <taxon>Bacillales</taxon>
        <taxon>Paenibacillaceae</taxon>
        <taxon>Paenibacillus</taxon>
    </lineage>
</organism>
<protein>
    <submittedName>
        <fullName evidence="4">Aldouronate transport system substrate-binding protein</fullName>
    </submittedName>
</protein>
<reference evidence="4 5" key="1">
    <citation type="submission" date="2023-07" db="EMBL/GenBank/DDBJ databases">
        <title>Sorghum-associated microbial communities from plants grown in Nebraska, USA.</title>
        <authorList>
            <person name="Schachtman D."/>
        </authorList>
    </citation>
    <scope>NUCLEOTIDE SEQUENCE [LARGE SCALE GENOMIC DNA]</scope>
    <source>
        <strain evidence="4 5">CC258</strain>
    </source>
</reference>
<keyword evidence="1 3" id="KW-0732">Signal</keyword>
<sequence length="536" mass="59031">MNRKKFFVVLMASSVSLAVAACSSNSTPTTSSSPTGATPASNIPAPTAETAKKITITTMKSINGDVPPQNGKAVQKINEKFNVDYQAALVPGGSYTEKLNVTLASGSLPDATLLPSAELTDKYSKFAKQGAFLALDDYIKSYQSLKLVPDYVWDQFRVNGKVYAIPGYNPKFGFTVVVRKDWLDSLGLKAPTNYEELKQVALAFTKNDPDKNGKNDTYGLAIGKDINWPIPMGAYWDPDAWYHKDDKNRFIPGIVSNARKDMIQWFSDLYKEGAMTKDFITLDWAATNKEFYSGKAGIFIGSPRGMSEQYMDGLLKIEPKAQFLPLDAFTAPDGSKGFTASRGFSNMTVISAQAGKDPDKVKRILSMVDFSRNFYPNEQKNDKNKDFDFLYGGLGEGYDLTDGIGVAKPASITQGLVPATYLLDGVMVPSKDTDVDYPAMYKLPQLKELTAAIAKQYTQLKFYQSPNYAVISQTEISKGAELKKFLLDEQSKMIAGVRPVADWSKVVEEWKTKGGEAIITEMNAGIKIKDAKEAWQ</sequence>
<evidence type="ECO:0000313" key="4">
    <source>
        <dbReference type="EMBL" id="MDR6549176.1"/>
    </source>
</evidence>